<reference evidence="3" key="1">
    <citation type="journal article" date="2021" name="BMC Genomics">
        <title>Chromosome-level genome assembly and manually-curated proteome of model necrotroph Parastagonospora nodorum Sn15 reveals a genome-wide trove of candidate effector homologs, and redundancy of virulence-related functions within an accessory chromosome.</title>
        <authorList>
            <person name="Bertazzoni S."/>
            <person name="Jones D.A.B."/>
            <person name="Phan H.T."/>
            <person name="Tan K.-C."/>
            <person name="Hane J.K."/>
        </authorList>
    </citation>
    <scope>NUCLEOTIDE SEQUENCE [LARGE SCALE GENOMIC DNA]</scope>
    <source>
        <strain evidence="3">SN15 / ATCC MYA-4574 / FGSC 10173)</strain>
    </source>
</reference>
<feature type="signal peptide" evidence="1">
    <location>
        <begin position="1"/>
        <end position="22"/>
    </location>
</feature>
<organism evidence="2 3">
    <name type="scientific">Phaeosphaeria nodorum (strain SN15 / ATCC MYA-4574 / FGSC 10173)</name>
    <name type="common">Glume blotch fungus</name>
    <name type="synonym">Parastagonospora nodorum</name>
    <dbReference type="NCBI Taxonomy" id="321614"/>
    <lineage>
        <taxon>Eukaryota</taxon>
        <taxon>Fungi</taxon>
        <taxon>Dikarya</taxon>
        <taxon>Ascomycota</taxon>
        <taxon>Pezizomycotina</taxon>
        <taxon>Dothideomycetes</taxon>
        <taxon>Pleosporomycetidae</taxon>
        <taxon>Pleosporales</taxon>
        <taxon>Pleosporineae</taxon>
        <taxon>Phaeosphaeriaceae</taxon>
        <taxon>Parastagonospora</taxon>
    </lineage>
</organism>
<keyword evidence="3" id="KW-1185">Reference proteome</keyword>
<sequence length="84" mass="9772">MSWGAICLVMFLPLFLQIRKRCIVARSDVTAFVSEKYAWFYCRTPCFVRDLTSRSLPTGEQKIIPGHQRNDIGKWIPSLMLIYS</sequence>
<protein>
    <recommendedName>
        <fullName evidence="4">Secreted protein</fullName>
    </recommendedName>
</protein>
<dbReference type="EMBL" id="CP069043">
    <property type="protein sequence ID" value="QRD07009.1"/>
    <property type="molecule type" value="Genomic_DNA"/>
</dbReference>
<accession>A0A7U2IBX3</accession>
<dbReference type="Proteomes" id="UP000663193">
    <property type="component" value="Chromosome 21"/>
</dbReference>
<evidence type="ECO:0000313" key="2">
    <source>
        <dbReference type="EMBL" id="QRD07009.1"/>
    </source>
</evidence>
<dbReference type="VEuPathDB" id="FungiDB:JI435_423910"/>
<evidence type="ECO:0000256" key="1">
    <source>
        <dbReference type="SAM" id="SignalP"/>
    </source>
</evidence>
<name>A0A7U2IBX3_PHANO</name>
<gene>
    <name evidence="2" type="ORF">JI435_423910</name>
</gene>
<evidence type="ECO:0000313" key="3">
    <source>
        <dbReference type="Proteomes" id="UP000663193"/>
    </source>
</evidence>
<dbReference type="AlphaFoldDB" id="A0A7U2IBX3"/>
<evidence type="ECO:0008006" key="4">
    <source>
        <dbReference type="Google" id="ProtNLM"/>
    </source>
</evidence>
<proteinExistence type="predicted"/>
<feature type="chain" id="PRO_5030707081" description="Secreted protein" evidence="1">
    <location>
        <begin position="23"/>
        <end position="84"/>
    </location>
</feature>
<keyword evidence="1" id="KW-0732">Signal</keyword>